<name>X0Z477_9ZZZZ</name>
<reference evidence="1" key="1">
    <citation type="journal article" date="2014" name="Front. Microbiol.">
        <title>High frequency of phylogenetically diverse reductive dehalogenase-homologous genes in deep subseafloor sedimentary metagenomes.</title>
        <authorList>
            <person name="Kawai M."/>
            <person name="Futagami T."/>
            <person name="Toyoda A."/>
            <person name="Takaki Y."/>
            <person name="Nishi S."/>
            <person name="Hori S."/>
            <person name="Arai W."/>
            <person name="Tsubouchi T."/>
            <person name="Morono Y."/>
            <person name="Uchiyama I."/>
            <person name="Ito T."/>
            <person name="Fujiyama A."/>
            <person name="Inagaki F."/>
            <person name="Takami H."/>
        </authorList>
    </citation>
    <scope>NUCLEOTIDE SEQUENCE</scope>
    <source>
        <strain evidence="1">Expedition CK06-06</strain>
    </source>
</reference>
<sequence>MQPHTMVALVWILAMREKGRKLYEIFKDTQILLKRIQKRG</sequence>
<gene>
    <name evidence="1" type="ORF">S01H4_11456</name>
</gene>
<dbReference type="AlphaFoldDB" id="X0Z477"/>
<evidence type="ECO:0000313" key="1">
    <source>
        <dbReference type="EMBL" id="GAG55228.1"/>
    </source>
</evidence>
<comment type="caution">
    <text evidence="1">The sequence shown here is derived from an EMBL/GenBank/DDBJ whole genome shotgun (WGS) entry which is preliminary data.</text>
</comment>
<proteinExistence type="predicted"/>
<dbReference type="EMBL" id="BART01004633">
    <property type="protein sequence ID" value="GAG55228.1"/>
    <property type="molecule type" value="Genomic_DNA"/>
</dbReference>
<protein>
    <submittedName>
        <fullName evidence="1">Uncharacterized protein</fullName>
    </submittedName>
</protein>
<feature type="non-terminal residue" evidence="1">
    <location>
        <position position="40"/>
    </location>
</feature>
<accession>X0Z477</accession>
<organism evidence="1">
    <name type="scientific">marine sediment metagenome</name>
    <dbReference type="NCBI Taxonomy" id="412755"/>
    <lineage>
        <taxon>unclassified sequences</taxon>
        <taxon>metagenomes</taxon>
        <taxon>ecological metagenomes</taxon>
    </lineage>
</organism>